<name>A0AA35UZC2_9PROT</name>
<dbReference type="Proteomes" id="UP001176960">
    <property type="component" value="Unassembled WGS sequence"/>
</dbReference>
<dbReference type="RefSeq" id="WP_289840894.1">
    <property type="nucleotide sequence ID" value="NZ_CATKSH010000003.1"/>
</dbReference>
<proteinExistence type="predicted"/>
<feature type="region of interest" description="Disordered" evidence="1">
    <location>
        <begin position="1"/>
        <end position="42"/>
    </location>
</feature>
<keyword evidence="3" id="KW-1185">Reference proteome</keyword>
<feature type="compositionally biased region" description="Basic and acidic residues" evidence="1">
    <location>
        <begin position="1"/>
        <end position="23"/>
    </location>
</feature>
<dbReference type="EMBL" id="CATKSH010000003">
    <property type="protein sequence ID" value="CAI9119865.1"/>
    <property type="molecule type" value="Genomic_DNA"/>
</dbReference>
<evidence type="ECO:0000256" key="1">
    <source>
        <dbReference type="SAM" id="MobiDB-lite"/>
    </source>
</evidence>
<comment type="caution">
    <text evidence="2">The sequence shown here is derived from an EMBL/GenBank/DDBJ whole genome shotgun (WGS) entry which is preliminary data.</text>
</comment>
<protein>
    <submittedName>
        <fullName evidence="2">Uncharacterized protein</fullName>
    </submittedName>
</protein>
<evidence type="ECO:0000313" key="3">
    <source>
        <dbReference type="Proteomes" id="UP001176960"/>
    </source>
</evidence>
<sequence length="42" mass="4762">MTAKEHGKKEPAKKERDLDEALKESFPASDPPSQEDPDRPKK</sequence>
<evidence type="ECO:0000313" key="2">
    <source>
        <dbReference type="EMBL" id="CAI9119865.1"/>
    </source>
</evidence>
<organism evidence="2 3">
    <name type="scientific">Brytella acorum</name>
    <dbReference type="NCBI Taxonomy" id="2959299"/>
    <lineage>
        <taxon>Bacteria</taxon>
        <taxon>Pseudomonadati</taxon>
        <taxon>Pseudomonadota</taxon>
        <taxon>Alphaproteobacteria</taxon>
        <taxon>Acetobacterales</taxon>
        <taxon>Acetobacteraceae</taxon>
        <taxon>Brytella</taxon>
    </lineage>
</organism>
<reference evidence="2" key="1">
    <citation type="submission" date="2023-03" db="EMBL/GenBank/DDBJ databases">
        <authorList>
            <person name="Cleenwerck I."/>
        </authorList>
    </citation>
    <scope>NUCLEOTIDE SEQUENCE</scope>
    <source>
        <strain evidence="2">LMG 32879</strain>
    </source>
</reference>
<dbReference type="AlphaFoldDB" id="A0AA35UZC2"/>
<accession>A0AA35UZC2</accession>
<gene>
    <name evidence="2" type="ORF">LMG32879_000691</name>
</gene>